<dbReference type="AlphaFoldDB" id="A0A4Y7QEW8"/>
<accession>A0A4Y7QEW8</accession>
<gene>
    <name evidence="1" type="ORF">BD410DRAFT_784668</name>
</gene>
<organism evidence="1 2">
    <name type="scientific">Rickenella mellea</name>
    <dbReference type="NCBI Taxonomy" id="50990"/>
    <lineage>
        <taxon>Eukaryota</taxon>
        <taxon>Fungi</taxon>
        <taxon>Dikarya</taxon>
        <taxon>Basidiomycota</taxon>
        <taxon>Agaricomycotina</taxon>
        <taxon>Agaricomycetes</taxon>
        <taxon>Hymenochaetales</taxon>
        <taxon>Rickenellaceae</taxon>
        <taxon>Rickenella</taxon>
    </lineage>
</organism>
<proteinExistence type="predicted"/>
<dbReference type="EMBL" id="ML170163">
    <property type="protein sequence ID" value="TDL25632.1"/>
    <property type="molecule type" value="Genomic_DNA"/>
</dbReference>
<sequence>MPRVVANGTLVAPCLAVSRTQCSSDLARLAQGPYLTSRFVSEFIEFHLRVPFSAFTRPAILGLLHFILSITHLP</sequence>
<name>A0A4Y7QEW8_9AGAM</name>
<evidence type="ECO:0000313" key="2">
    <source>
        <dbReference type="Proteomes" id="UP000294933"/>
    </source>
</evidence>
<protein>
    <submittedName>
        <fullName evidence="1">Uncharacterized protein</fullName>
    </submittedName>
</protein>
<reference evidence="1 2" key="1">
    <citation type="submission" date="2018-06" db="EMBL/GenBank/DDBJ databases">
        <title>A transcriptomic atlas of mushroom development highlights an independent origin of complex multicellularity.</title>
        <authorList>
            <consortium name="DOE Joint Genome Institute"/>
            <person name="Krizsan K."/>
            <person name="Almasi E."/>
            <person name="Merenyi Z."/>
            <person name="Sahu N."/>
            <person name="Viragh M."/>
            <person name="Koszo T."/>
            <person name="Mondo S."/>
            <person name="Kiss B."/>
            <person name="Balint B."/>
            <person name="Kues U."/>
            <person name="Barry K."/>
            <person name="Hegedus J.C."/>
            <person name="Henrissat B."/>
            <person name="Johnson J."/>
            <person name="Lipzen A."/>
            <person name="Ohm R."/>
            <person name="Nagy I."/>
            <person name="Pangilinan J."/>
            <person name="Yan J."/>
            <person name="Xiong Y."/>
            <person name="Grigoriev I.V."/>
            <person name="Hibbett D.S."/>
            <person name="Nagy L.G."/>
        </authorList>
    </citation>
    <scope>NUCLEOTIDE SEQUENCE [LARGE SCALE GENOMIC DNA]</scope>
    <source>
        <strain evidence="1 2">SZMC22713</strain>
    </source>
</reference>
<dbReference type="Proteomes" id="UP000294933">
    <property type="component" value="Unassembled WGS sequence"/>
</dbReference>
<dbReference type="VEuPathDB" id="FungiDB:BD410DRAFT_784668"/>
<evidence type="ECO:0000313" key="1">
    <source>
        <dbReference type="EMBL" id="TDL25632.1"/>
    </source>
</evidence>
<keyword evidence="2" id="KW-1185">Reference proteome</keyword>